<gene>
    <name evidence="1" type="ORF">HII30_04535</name>
</gene>
<reference evidence="1 2" key="1">
    <citation type="submission" date="2020-04" db="EMBL/GenBank/DDBJ databases">
        <title>Paenibacillus algicola sp. nov., a novel marine bacterium producing alginate lyase.</title>
        <authorList>
            <person name="Huang H."/>
        </authorList>
    </citation>
    <scope>NUCLEOTIDE SEQUENCE [LARGE SCALE GENOMIC DNA]</scope>
    <source>
        <strain evidence="1 2">L7-75</strain>
    </source>
</reference>
<dbReference type="AlphaFoldDB" id="A0A848M5H2"/>
<dbReference type="Pfam" id="PF13552">
    <property type="entry name" value="DUF4127"/>
    <property type="match status" value="1"/>
</dbReference>
<accession>A0A848M5H2</accession>
<evidence type="ECO:0000313" key="1">
    <source>
        <dbReference type="EMBL" id="NMO95053.1"/>
    </source>
</evidence>
<protein>
    <submittedName>
        <fullName evidence="1">DUF4127 family protein</fullName>
    </submittedName>
</protein>
<dbReference type="EMBL" id="JABBPN010000003">
    <property type="protein sequence ID" value="NMO95053.1"/>
    <property type="molecule type" value="Genomic_DNA"/>
</dbReference>
<proteinExistence type="predicted"/>
<comment type="caution">
    <text evidence="1">The sequence shown here is derived from an EMBL/GenBank/DDBJ whole genome shotgun (WGS) entry which is preliminary data.</text>
</comment>
<sequence length="583" mass="64989">MKKVLYVPLDDRPVNLDDVIILGRSAGLEVITPDDEYIKNRMDSHKTSEGDTLMSTSCPHVGDTAAIRRFIEELADSADGFIISSDMLAYGGLIGSRRLRPSGSGNYPDYDPEVTHLLDVIRTVKERYPHKPVYVLDTIMRLATTTYVDGVFQDAYDESRNLMKQPRKPFSRLEDILSGYDLKPDGTPYPDSHTFNKEEYYEARRHKFKSNVYLLHQLCRLGFIDFLAIGVDDSSTQGVQANEIIFIENYINENLEGEDGQQPERVIILPDADGLGHSLMARMACQLSSSFHKRHYAVQYFGPDGCSIINPYEYMSVHDNIRYHVEIVRGQLVDDVDSGASSSFASKKPEVQIIAVTGPEGISAAIQQLQNNAADEVPSVVIDFTGGGAARPEVAEALLDTPAAGQLLGYSAWNTAGNKIGIALGMAQARYAFVTSEQEDSSRKSAVQSHGSLLFKRFLKDYAYKKITIAVIREYSRARALYTNIPYADGHMLLFNTEEDYVHLTQMLQEQMQLHCAALAARNAFGIGSTNPSRNVLSMCGGRWTYAEYTSVSLPEDGVEFTWHRAFEITLQPSVVLNEVHQS</sequence>
<dbReference type="RefSeq" id="WP_169503821.1">
    <property type="nucleotide sequence ID" value="NZ_JABBPN010000003.1"/>
</dbReference>
<dbReference type="InterPro" id="IPR025394">
    <property type="entry name" value="DUF4127"/>
</dbReference>
<evidence type="ECO:0000313" key="2">
    <source>
        <dbReference type="Proteomes" id="UP000565468"/>
    </source>
</evidence>
<name>A0A848M5H2_PAELE</name>
<keyword evidence="2" id="KW-1185">Reference proteome</keyword>
<dbReference type="Proteomes" id="UP000565468">
    <property type="component" value="Unassembled WGS sequence"/>
</dbReference>
<organism evidence="1 2">
    <name type="scientific">Paenibacillus lemnae</name>
    <dbReference type="NCBI Taxonomy" id="1330551"/>
    <lineage>
        <taxon>Bacteria</taxon>
        <taxon>Bacillati</taxon>
        <taxon>Bacillota</taxon>
        <taxon>Bacilli</taxon>
        <taxon>Bacillales</taxon>
        <taxon>Paenibacillaceae</taxon>
        <taxon>Paenibacillus</taxon>
    </lineage>
</organism>